<organism evidence="2 3">
    <name type="scientific">Amycolatopsis endophytica</name>
    <dbReference type="NCBI Taxonomy" id="860233"/>
    <lineage>
        <taxon>Bacteria</taxon>
        <taxon>Bacillati</taxon>
        <taxon>Actinomycetota</taxon>
        <taxon>Actinomycetes</taxon>
        <taxon>Pseudonocardiales</taxon>
        <taxon>Pseudonocardiaceae</taxon>
        <taxon>Amycolatopsis</taxon>
    </lineage>
</organism>
<feature type="region of interest" description="Disordered" evidence="1">
    <location>
        <begin position="55"/>
        <end position="77"/>
    </location>
</feature>
<protein>
    <submittedName>
        <fullName evidence="2">Uncharacterized protein</fullName>
    </submittedName>
</protein>
<dbReference type="Proteomes" id="UP000549616">
    <property type="component" value="Unassembled WGS sequence"/>
</dbReference>
<dbReference type="RefSeq" id="WP_246338487.1">
    <property type="nucleotide sequence ID" value="NZ_JACCFK010000001.1"/>
</dbReference>
<evidence type="ECO:0000313" key="3">
    <source>
        <dbReference type="Proteomes" id="UP000549616"/>
    </source>
</evidence>
<comment type="caution">
    <text evidence="2">The sequence shown here is derived from an EMBL/GenBank/DDBJ whole genome shotgun (WGS) entry which is preliminary data.</text>
</comment>
<name>A0A853AXG0_9PSEU</name>
<reference evidence="2 3" key="1">
    <citation type="submission" date="2020-07" db="EMBL/GenBank/DDBJ databases">
        <title>Sequencing the genomes of 1000 actinobacteria strains.</title>
        <authorList>
            <person name="Klenk H.-P."/>
        </authorList>
    </citation>
    <scope>NUCLEOTIDE SEQUENCE [LARGE SCALE GENOMIC DNA]</scope>
    <source>
        <strain evidence="2 3">DSM 104006</strain>
    </source>
</reference>
<dbReference type="EMBL" id="JACCFK010000001">
    <property type="protein sequence ID" value="NYI87319.1"/>
    <property type="molecule type" value="Genomic_DNA"/>
</dbReference>
<keyword evidence="3" id="KW-1185">Reference proteome</keyword>
<sequence length="77" mass="8322">MTTDAETQQRLHAVLRDQLRMAQHMPGFLPAPTTPLLRDVAAIFLANRPTPGRWPSWGEASGRANGRSPVCSAPTSG</sequence>
<accession>A0A853AXG0</accession>
<gene>
    <name evidence="2" type="ORF">HNR02_000642</name>
</gene>
<evidence type="ECO:0000313" key="2">
    <source>
        <dbReference type="EMBL" id="NYI87319.1"/>
    </source>
</evidence>
<proteinExistence type="predicted"/>
<dbReference type="AlphaFoldDB" id="A0A853AXG0"/>
<evidence type="ECO:0000256" key="1">
    <source>
        <dbReference type="SAM" id="MobiDB-lite"/>
    </source>
</evidence>